<dbReference type="Gene3D" id="1.10.3730.20">
    <property type="match status" value="1"/>
</dbReference>
<keyword evidence="1" id="KW-0812">Transmembrane</keyword>
<protein>
    <submittedName>
        <fullName evidence="2">Uncharacterized protein</fullName>
    </submittedName>
</protein>
<proteinExistence type="predicted"/>
<keyword evidence="1" id="KW-1133">Transmembrane helix</keyword>
<name>A0A1N7B9P1_9FIRM</name>
<reference evidence="3" key="1">
    <citation type="submission" date="2017-01" db="EMBL/GenBank/DDBJ databases">
        <authorList>
            <person name="Varghese N."/>
            <person name="Submissions S."/>
        </authorList>
    </citation>
    <scope>NUCLEOTIDE SEQUENCE [LARGE SCALE GENOMIC DNA]</scope>
    <source>
        <strain evidence="3">ATCC 700103</strain>
    </source>
</reference>
<sequence>MLKNLPVLPNQLFNQIKTMELDNVFPIFSVGSIVLITAAGYLFFREKLRTKEWASF</sequence>
<dbReference type="STRING" id="56779.SAMN05421834_12923"/>
<dbReference type="AlphaFoldDB" id="A0A1N7B9P1"/>
<dbReference type="RefSeq" id="WP_200805253.1">
    <property type="nucleotide sequence ID" value="NZ_FTNC01000029.1"/>
</dbReference>
<gene>
    <name evidence="2" type="ORF">SAMN05421834_12923</name>
</gene>
<keyword evidence="1" id="KW-0472">Membrane</keyword>
<keyword evidence="3" id="KW-1185">Reference proteome</keyword>
<organism evidence="2 3">
    <name type="scientific">Halanaerobium kushneri</name>
    <dbReference type="NCBI Taxonomy" id="56779"/>
    <lineage>
        <taxon>Bacteria</taxon>
        <taxon>Bacillati</taxon>
        <taxon>Bacillota</taxon>
        <taxon>Clostridia</taxon>
        <taxon>Halanaerobiales</taxon>
        <taxon>Halanaerobiaceae</taxon>
        <taxon>Halanaerobium</taxon>
    </lineage>
</organism>
<evidence type="ECO:0000313" key="2">
    <source>
        <dbReference type="EMBL" id="SIR48002.1"/>
    </source>
</evidence>
<evidence type="ECO:0000313" key="3">
    <source>
        <dbReference type="Proteomes" id="UP000185669"/>
    </source>
</evidence>
<evidence type="ECO:0000256" key="1">
    <source>
        <dbReference type="SAM" id="Phobius"/>
    </source>
</evidence>
<accession>A0A1N7B9P1</accession>
<dbReference type="Proteomes" id="UP000185669">
    <property type="component" value="Unassembled WGS sequence"/>
</dbReference>
<feature type="transmembrane region" description="Helical" evidence="1">
    <location>
        <begin position="24"/>
        <end position="44"/>
    </location>
</feature>
<dbReference type="EMBL" id="FTNC01000029">
    <property type="protein sequence ID" value="SIR48002.1"/>
    <property type="molecule type" value="Genomic_DNA"/>
</dbReference>